<evidence type="ECO:0000313" key="1">
    <source>
        <dbReference type="EMBL" id="GHC65369.1"/>
    </source>
</evidence>
<accession>A0A918WPL0</accession>
<dbReference type="EMBL" id="BMXI01000019">
    <property type="protein sequence ID" value="GHC65369.1"/>
    <property type="molecule type" value="Genomic_DNA"/>
</dbReference>
<comment type="caution">
    <text evidence="1">The sequence shown here is derived from an EMBL/GenBank/DDBJ whole genome shotgun (WGS) entry which is preliminary data.</text>
</comment>
<dbReference type="RefSeq" id="WP_189573438.1">
    <property type="nucleotide sequence ID" value="NZ_BMXI01000019.1"/>
</dbReference>
<dbReference type="Proteomes" id="UP000644507">
    <property type="component" value="Unassembled WGS sequence"/>
</dbReference>
<proteinExistence type="predicted"/>
<gene>
    <name evidence="1" type="ORF">GCM10007100_36410</name>
</gene>
<dbReference type="AlphaFoldDB" id="A0A918WPL0"/>
<protein>
    <recommendedName>
        <fullName evidence="3">Antitoxin</fullName>
    </recommendedName>
</protein>
<reference evidence="1" key="2">
    <citation type="submission" date="2020-09" db="EMBL/GenBank/DDBJ databases">
        <authorList>
            <person name="Sun Q."/>
            <person name="Kim S."/>
        </authorList>
    </citation>
    <scope>NUCLEOTIDE SEQUENCE</scope>
    <source>
        <strain evidence="1">KCTC 12988</strain>
    </source>
</reference>
<reference evidence="1" key="1">
    <citation type="journal article" date="2014" name="Int. J. Syst. Evol. Microbiol.">
        <title>Complete genome sequence of Corynebacterium casei LMG S-19264T (=DSM 44701T), isolated from a smear-ripened cheese.</title>
        <authorList>
            <consortium name="US DOE Joint Genome Institute (JGI-PGF)"/>
            <person name="Walter F."/>
            <person name="Albersmeier A."/>
            <person name="Kalinowski J."/>
            <person name="Ruckert C."/>
        </authorList>
    </citation>
    <scope>NUCLEOTIDE SEQUENCE</scope>
    <source>
        <strain evidence="1">KCTC 12988</strain>
    </source>
</reference>
<sequence length="64" mass="7097">MTLEPSYVTNEAGERTAVLLSIENYRSLLEDLSDLAAIADRREEPTVSHEQIVAELRADGLLPN</sequence>
<organism evidence="1 2">
    <name type="scientific">Roseibacillus persicicus</name>
    <dbReference type="NCBI Taxonomy" id="454148"/>
    <lineage>
        <taxon>Bacteria</taxon>
        <taxon>Pseudomonadati</taxon>
        <taxon>Verrucomicrobiota</taxon>
        <taxon>Verrucomicrobiia</taxon>
        <taxon>Verrucomicrobiales</taxon>
        <taxon>Verrucomicrobiaceae</taxon>
        <taxon>Roseibacillus</taxon>
    </lineage>
</organism>
<evidence type="ECO:0000313" key="2">
    <source>
        <dbReference type="Proteomes" id="UP000644507"/>
    </source>
</evidence>
<name>A0A918WPL0_9BACT</name>
<keyword evidence="2" id="KW-1185">Reference proteome</keyword>
<evidence type="ECO:0008006" key="3">
    <source>
        <dbReference type="Google" id="ProtNLM"/>
    </source>
</evidence>